<dbReference type="OrthoDB" id="9796999at2"/>
<organism evidence="1 2">
    <name type="scientific">Hymenobacter rigui</name>
    <dbReference type="NCBI Taxonomy" id="334424"/>
    <lineage>
        <taxon>Bacteria</taxon>
        <taxon>Pseudomonadati</taxon>
        <taxon>Bacteroidota</taxon>
        <taxon>Cytophagia</taxon>
        <taxon>Cytophagales</taxon>
        <taxon>Hymenobacteraceae</taxon>
        <taxon>Hymenobacter</taxon>
    </lineage>
</organism>
<comment type="caution">
    <text evidence="1">The sequence shown here is derived from an EMBL/GenBank/DDBJ whole genome shotgun (WGS) entry which is preliminary data.</text>
</comment>
<name>A0A3R9PVE0_9BACT</name>
<protein>
    <recommendedName>
        <fullName evidence="3">Bacteriocin-protection protein</fullName>
    </recommendedName>
</protein>
<reference evidence="1 2" key="1">
    <citation type="submission" date="2018-12" db="EMBL/GenBank/DDBJ databases">
        <authorList>
            <person name="Feng G."/>
            <person name="Zhu H."/>
        </authorList>
    </citation>
    <scope>NUCLEOTIDE SEQUENCE [LARGE SCALE GENOMIC DNA]</scope>
    <source>
        <strain evidence="1 2">KCTC 12533</strain>
    </source>
</reference>
<dbReference type="RefSeq" id="WP_125423061.1">
    <property type="nucleotide sequence ID" value="NZ_RWIT01000012.1"/>
</dbReference>
<sequence length="190" mass="21155">MASKLDSLPVVEAPTRAAWRAWLLENHQQPTGVWLVLYRKGSGQLTYPEAVEEALCFGWIDSVPRKLDEERRQQYFSPRKKGSVWSALNKQRLAALEAAGQLHPAGQAKIAAARQDGSWTTLDAVEALELPPDLAAALAANEVAHRHFTAFPPSVRKMVLQRLLAVKREAIRQQHIARIVALASQNQRPT</sequence>
<proteinExistence type="predicted"/>
<dbReference type="Pfam" id="PF13376">
    <property type="entry name" value="OmdA"/>
    <property type="match status" value="1"/>
</dbReference>
<evidence type="ECO:0000313" key="1">
    <source>
        <dbReference type="EMBL" id="RSK46864.1"/>
    </source>
</evidence>
<dbReference type="Proteomes" id="UP000273500">
    <property type="component" value="Unassembled WGS sequence"/>
</dbReference>
<evidence type="ECO:0000313" key="2">
    <source>
        <dbReference type="Proteomes" id="UP000273500"/>
    </source>
</evidence>
<evidence type="ECO:0008006" key="3">
    <source>
        <dbReference type="Google" id="ProtNLM"/>
    </source>
</evidence>
<keyword evidence="2" id="KW-1185">Reference proteome</keyword>
<gene>
    <name evidence="1" type="ORF">EI291_17630</name>
</gene>
<dbReference type="EMBL" id="RWIT01000012">
    <property type="protein sequence ID" value="RSK46864.1"/>
    <property type="molecule type" value="Genomic_DNA"/>
</dbReference>
<dbReference type="AlphaFoldDB" id="A0A3R9PVE0"/>
<accession>A0A3R9PVE0</accession>